<evidence type="ECO:0000313" key="12">
    <source>
        <dbReference type="Proteomes" id="UP001143548"/>
    </source>
</evidence>
<evidence type="ECO:0000256" key="3">
    <source>
        <dbReference type="ARBA" id="ARBA00022475"/>
    </source>
</evidence>
<evidence type="ECO:0000256" key="5">
    <source>
        <dbReference type="ARBA" id="ARBA00022741"/>
    </source>
</evidence>
<proteinExistence type="predicted"/>
<comment type="caution">
    <text evidence="11">The sequence shown here is derived from an EMBL/GenBank/DDBJ whole genome shotgun (WGS) entry which is preliminary data.</text>
</comment>
<dbReference type="InterPro" id="IPR003439">
    <property type="entry name" value="ABC_transporter-like_ATP-bd"/>
</dbReference>
<protein>
    <recommendedName>
        <fullName evidence="10">ABC transporter domain-containing protein</fullName>
    </recommendedName>
</protein>
<dbReference type="InterPro" id="IPR027417">
    <property type="entry name" value="P-loop_NTPase"/>
</dbReference>
<dbReference type="Proteomes" id="UP001143548">
    <property type="component" value="Unassembled WGS sequence"/>
</dbReference>
<evidence type="ECO:0000256" key="9">
    <source>
        <dbReference type="SAM" id="MobiDB-lite"/>
    </source>
</evidence>
<keyword evidence="7" id="KW-1133">Transmembrane helix</keyword>
<evidence type="ECO:0000256" key="2">
    <source>
        <dbReference type="ARBA" id="ARBA00022448"/>
    </source>
</evidence>
<dbReference type="Pfam" id="PF14510">
    <property type="entry name" value="ABC_trans_N"/>
    <property type="match status" value="1"/>
</dbReference>
<evidence type="ECO:0000256" key="4">
    <source>
        <dbReference type="ARBA" id="ARBA00022692"/>
    </source>
</evidence>
<dbReference type="AlphaFoldDB" id="A0A9W5Z231"/>
<keyword evidence="3" id="KW-1003">Cell membrane</keyword>
<dbReference type="PROSITE" id="PS50893">
    <property type="entry name" value="ABC_TRANSPORTER_2"/>
    <property type="match status" value="1"/>
</dbReference>
<dbReference type="GO" id="GO:0140359">
    <property type="term" value="F:ABC-type transporter activity"/>
    <property type="evidence" value="ECO:0007669"/>
    <property type="project" value="InterPro"/>
</dbReference>
<dbReference type="SUPFAM" id="SSF52540">
    <property type="entry name" value="P-loop containing nucleoside triphosphate hydrolases"/>
    <property type="match status" value="1"/>
</dbReference>
<dbReference type="GO" id="GO:0005524">
    <property type="term" value="F:ATP binding"/>
    <property type="evidence" value="ECO:0007669"/>
    <property type="project" value="UniProtKB-KW"/>
</dbReference>
<evidence type="ECO:0000259" key="10">
    <source>
        <dbReference type="PROSITE" id="PS50893"/>
    </source>
</evidence>
<dbReference type="Gene3D" id="3.40.50.300">
    <property type="entry name" value="P-loop containing nucleotide triphosphate hydrolases"/>
    <property type="match status" value="1"/>
</dbReference>
<dbReference type="PROSITE" id="PS00211">
    <property type="entry name" value="ABC_TRANSPORTER_1"/>
    <property type="match status" value="1"/>
</dbReference>
<keyword evidence="6" id="KW-0067">ATP-binding</keyword>
<dbReference type="InterPro" id="IPR017871">
    <property type="entry name" value="ABC_transporter-like_CS"/>
</dbReference>
<feature type="domain" description="ABC transporter" evidence="10">
    <location>
        <begin position="130"/>
        <end position="384"/>
    </location>
</feature>
<evidence type="ECO:0000256" key="8">
    <source>
        <dbReference type="ARBA" id="ARBA00023136"/>
    </source>
</evidence>
<keyword evidence="2" id="KW-0813">Transport</keyword>
<dbReference type="Pfam" id="PF19055">
    <property type="entry name" value="ABC2_membrane_7"/>
    <property type="match status" value="1"/>
</dbReference>
<organism evidence="11 12">
    <name type="scientific">Aspergillus brasiliensis</name>
    <dbReference type="NCBI Taxonomy" id="319629"/>
    <lineage>
        <taxon>Eukaryota</taxon>
        <taxon>Fungi</taxon>
        <taxon>Dikarya</taxon>
        <taxon>Ascomycota</taxon>
        <taxon>Pezizomycotina</taxon>
        <taxon>Eurotiomycetes</taxon>
        <taxon>Eurotiomycetidae</taxon>
        <taxon>Eurotiales</taxon>
        <taxon>Aspergillaceae</taxon>
        <taxon>Aspergillus</taxon>
        <taxon>Aspergillus subgen. Circumdati</taxon>
    </lineage>
</organism>
<evidence type="ECO:0000256" key="6">
    <source>
        <dbReference type="ARBA" id="ARBA00022840"/>
    </source>
</evidence>
<gene>
    <name evidence="11" type="ORF">AbraCBS73388_002405</name>
</gene>
<reference evidence="11" key="1">
    <citation type="submission" date="2022-07" db="EMBL/GenBank/DDBJ databases">
        <title>Taxonomy of Aspergillus series Nigri: significant species reduction supported by multi-species coalescent approaches.</title>
        <authorList>
            <person name="Bian C."/>
            <person name="Kusuya Y."/>
            <person name="Sklenar F."/>
            <person name="D'hooge E."/>
            <person name="Yaguchi T."/>
            <person name="Takahashi H."/>
            <person name="Hubka V."/>
        </authorList>
    </citation>
    <scope>NUCLEOTIDE SEQUENCE</scope>
    <source>
        <strain evidence="11">CBS 733.88</strain>
    </source>
</reference>
<dbReference type="EMBL" id="BROQ01000142">
    <property type="protein sequence ID" value="GKZ26321.1"/>
    <property type="molecule type" value="Genomic_DNA"/>
</dbReference>
<sequence>MDNKEDTSMTESVNSGKKADTVRADAHQGDISTEDQHKIMKLARRLTADSTRCRHGDMPPNPFTTSDIPSLNPNSPKFDARHWARTVLHLSSQCPDRFPQRTAGVSFRNLGVHGYGLPTAYQKDFLNAILQVGDLVGGLMNRRDRRLQILKDHDGLLRSGEMLLVLGRPGSGVSTLLKTIAGQTKGLLLDDSTEFNYQGIPWDLMHQKFRGDVTYQAETDVHFPHLTVGQTLQYAALARTPHNRLPGVSREIYATHLRDVVMAIFGISHTVNTKVGDDFIRGVSGGERKRVSIAELALTQSCIQCWDNSTRGLDSATALEFVRTVRLSVDVAGTAAVVALYQASQQAYEVFDKVALLYEGRQIYFGPVDQAKPYFTELGYHCPERQTTADFLTSLTNPVERVVRPGYEARVPRTPGEFAKCWEQSALRAELLGEISVFEREYPIGGPMLQKFENSRNAERSPLV</sequence>
<dbReference type="PANTHER" id="PTHR19241">
    <property type="entry name" value="ATP-BINDING CASSETTE TRANSPORTER"/>
    <property type="match status" value="1"/>
</dbReference>
<dbReference type="GO" id="GO:0005886">
    <property type="term" value="C:plasma membrane"/>
    <property type="evidence" value="ECO:0007669"/>
    <property type="project" value="UniProtKB-SubCell"/>
</dbReference>
<comment type="subcellular location">
    <subcellularLocation>
        <location evidence="1">Cell membrane</location>
        <topology evidence="1">Multi-pass membrane protein</topology>
    </subcellularLocation>
</comment>
<keyword evidence="4" id="KW-0812">Transmembrane</keyword>
<evidence type="ECO:0000256" key="7">
    <source>
        <dbReference type="ARBA" id="ARBA00022989"/>
    </source>
</evidence>
<dbReference type="InterPro" id="IPR029481">
    <property type="entry name" value="ABC_trans_N"/>
</dbReference>
<name>A0A9W5Z231_9EURO</name>
<keyword evidence="5" id="KW-0547">Nucleotide-binding</keyword>
<dbReference type="InterPro" id="IPR034001">
    <property type="entry name" value="ABCG_PDR_1"/>
</dbReference>
<evidence type="ECO:0000313" key="11">
    <source>
        <dbReference type="EMBL" id="GKZ26321.1"/>
    </source>
</evidence>
<dbReference type="InterPro" id="IPR003593">
    <property type="entry name" value="AAA+_ATPase"/>
</dbReference>
<keyword evidence="8" id="KW-0472">Membrane</keyword>
<dbReference type="InterPro" id="IPR043926">
    <property type="entry name" value="ABCG_dom"/>
</dbReference>
<dbReference type="Pfam" id="PF00005">
    <property type="entry name" value="ABC_tran"/>
    <property type="match status" value="1"/>
</dbReference>
<dbReference type="CDD" id="cd03233">
    <property type="entry name" value="ABCG_PDR_domain1"/>
    <property type="match status" value="1"/>
</dbReference>
<evidence type="ECO:0000256" key="1">
    <source>
        <dbReference type="ARBA" id="ARBA00004651"/>
    </source>
</evidence>
<feature type="region of interest" description="Disordered" evidence="9">
    <location>
        <begin position="1"/>
        <end position="35"/>
    </location>
</feature>
<dbReference type="SMART" id="SM00382">
    <property type="entry name" value="AAA"/>
    <property type="match status" value="1"/>
</dbReference>
<feature type="region of interest" description="Disordered" evidence="9">
    <location>
        <begin position="51"/>
        <end position="71"/>
    </location>
</feature>
<feature type="compositionally biased region" description="Basic and acidic residues" evidence="9">
    <location>
        <begin position="17"/>
        <end position="35"/>
    </location>
</feature>
<accession>A0A9W5Z231</accession>
<dbReference type="GO" id="GO:0016887">
    <property type="term" value="F:ATP hydrolysis activity"/>
    <property type="evidence" value="ECO:0007669"/>
    <property type="project" value="InterPro"/>
</dbReference>